<dbReference type="Pfam" id="PF01369">
    <property type="entry name" value="Sec7"/>
    <property type="match status" value="1"/>
</dbReference>
<dbReference type="EMBL" id="KI913957">
    <property type="protein sequence ID" value="ETW04869.1"/>
    <property type="molecule type" value="Genomic_DNA"/>
</dbReference>
<dbReference type="CDD" id="cd00171">
    <property type="entry name" value="Sec7"/>
    <property type="match status" value="1"/>
</dbReference>
<reference evidence="3" key="1">
    <citation type="submission" date="2013-12" db="EMBL/GenBank/DDBJ databases">
        <title>The Genome Sequence of Aphanomyces invadans NJM9701.</title>
        <authorList>
            <consortium name="The Broad Institute Genomics Platform"/>
            <person name="Russ C."/>
            <person name="Tyler B."/>
            <person name="van West P."/>
            <person name="Dieguez-Uribeondo J."/>
            <person name="Young S.K."/>
            <person name="Zeng Q."/>
            <person name="Gargeya S."/>
            <person name="Fitzgerald M."/>
            <person name="Abouelleil A."/>
            <person name="Alvarado L."/>
            <person name="Chapman S.B."/>
            <person name="Gainer-Dewar J."/>
            <person name="Goldberg J."/>
            <person name="Griggs A."/>
            <person name="Gujja S."/>
            <person name="Hansen M."/>
            <person name="Howarth C."/>
            <person name="Imamovic A."/>
            <person name="Ireland A."/>
            <person name="Larimer J."/>
            <person name="McCowan C."/>
            <person name="Murphy C."/>
            <person name="Pearson M."/>
            <person name="Poon T.W."/>
            <person name="Priest M."/>
            <person name="Roberts A."/>
            <person name="Saif S."/>
            <person name="Shea T."/>
            <person name="Sykes S."/>
            <person name="Wortman J."/>
            <person name="Nusbaum C."/>
            <person name="Birren B."/>
        </authorList>
    </citation>
    <scope>NUCLEOTIDE SEQUENCE [LARGE SCALE GENOMIC DNA]</scope>
    <source>
        <strain evidence="3">NJM9701</strain>
    </source>
</reference>
<dbReference type="PROSITE" id="PS50190">
    <property type="entry name" value="SEC7"/>
    <property type="match status" value="1"/>
</dbReference>
<dbReference type="GO" id="GO:0032012">
    <property type="term" value="P:regulation of ARF protein signal transduction"/>
    <property type="evidence" value="ECO:0007669"/>
    <property type="project" value="InterPro"/>
</dbReference>
<dbReference type="RefSeq" id="XP_008866306.1">
    <property type="nucleotide sequence ID" value="XM_008868084.1"/>
</dbReference>
<name>A0A024UF20_9STRA</name>
<proteinExistence type="predicted"/>
<evidence type="ECO:0000256" key="1">
    <source>
        <dbReference type="SAM" id="MobiDB-lite"/>
    </source>
</evidence>
<protein>
    <recommendedName>
        <fullName evidence="2">SEC7 domain-containing protein</fullName>
    </recommendedName>
</protein>
<organism evidence="3">
    <name type="scientific">Aphanomyces invadans</name>
    <dbReference type="NCBI Taxonomy" id="157072"/>
    <lineage>
        <taxon>Eukaryota</taxon>
        <taxon>Sar</taxon>
        <taxon>Stramenopiles</taxon>
        <taxon>Oomycota</taxon>
        <taxon>Saprolegniomycetes</taxon>
        <taxon>Saprolegniales</taxon>
        <taxon>Verrucalvaceae</taxon>
        <taxon>Aphanomyces</taxon>
    </lineage>
</organism>
<dbReference type="VEuPathDB" id="FungiDB:H310_03985"/>
<dbReference type="Gene3D" id="1.10.1000.11">
    <property type="entry name" value="Arf Nucleotide-binding Site Opener,domain 2"/>
    <property type="match status" value="1"/>
</dbReference>
<dbReference type="InterPro" id="IPR035999">
    <property type="entry name" value="Sec7_dom_sf"/>
</dbReference>
<feature type="region of interest" description="Disordered" evidence="1">
    <location>
        <begin position="1"/>
        <end position="20"/>
    </location>
</feature>
<accession>A0A024UF20</accession>
<dbReference type="InterPro" id="IPR000904">
    <property type="entry name" value="Sec7_dom"/>
</dbReference>
<dbReference type="Gene3D" id="1.10.220.20">
    <property type="match status" value="1"/>
</dbReference>
<evidence type="ECO:0000313" key="3">
    <source>
        <dbReference type="EMBL" id="ETW04869.1"/>
    </source>
</evidence>
<dbReference type="PANTHER" id="PTHR10663">
    <property type="entry name" value="GUANYL-NUCLEOTIDE EXCHANGE FACTOR"/>
    <property type="match status" value="1"/>
</dbReference>
<dbReference type="InterPro" id="IPR023394">
    <property type="entry name" value="Sec7_C_sf"/>
</dbReference>
<feature type="compositionally biased region" description="Polar residues" evidence="1">
    <location>
        <begin position="9"/>
        <end position="20"/>
    </location>
</feature>
<dbReference type="PANTHER" id="PTHR10663:SF375">
    <property type="entry name" value="LD29171P"/>
    <property type="match status" value="1"/>
</dbReference>
<dbReference type="OrthoDB" id="430364at2759"/>
<dbReference type="GeneID" id="20081035"/>
<dbReference type="SMART" id="SM00222">
    <property type="entry name" value="Sec7"/>
    <property type="match status" value="1"/>
</dbReference>
<dbReference type="GO" id="GO:0005085">
    <property type="term" value="F:guanyl-nucleotide exchange factor activity"/>
    <property type="evidence" value="ECO:0007669"/>
    <property type="project" value="InterPro"/>
</dbReference>
<sequence length="300" mass="33335">MPRLASATMGVTETSSATMTTPARTGLASLPSAALDDDYSMHVAKPCTSFSLVDSDDLLRRGIAKFNMHAVDGIQFCMDHGVLDGSPDSVASFLFKHKGRLDKAEIGGYLCRHESYQQGFCTKVRVAYVDLLDFPGLPVDEAIRKLVAYFRLPGEAQQIDRLIETFSIRYYAQNPTLVASSDVAFFLAFSVILLQTVASHVLENASCDRQGHQDLHNPSIPVPNKMTKDQFIRANEGAGIPTDDQPSTTVFMRDRCPWEHGRWRAKSARRRCKMKTCFQPSPSTTTTFAKCLTRGRWSRG</sequence>
<dbReference type="SUPFAM" id="SSF48425">
    <property type="entry name" value="Sec7 domain"/>
    <property type="match status" value="1"/>
</dbReference>
<evidence type="ECO:0000259" key="2">
    <source>
        <dbReference type="PROSITE" id="PS50190"/>
    </source>
</evidence>
<dbReference type="AlphaFoldDB" id="A0A024UF20"/>
<feature type="domain" description="SEC7" evidence="2">
    <location>
        <begin position="48"/>
        <end position="246"/>
    </location>
</feature>
<gene>
    <name evidence="3" type="ORF">H310_03985</name>
</gene>